<dbReference type="GO" id="GO:0008757">
    <property type="term" value="F:S-adenosylmethionine-dependent methyltransferase activity"/>
    <property type="evidence" value="ECO:0007669"/>
    <property type="project" value="InterPro"/>
</dbReference>
<evidence type="ECO:0000313" key="6">
    <source>
        <dbReference type="Proteomes" id="UP000010796"/>
    </source>
</evidence>
<dbReference type="OrthoDB" id="9778208at2"/>
<dbReference type="KEGG" id="evi:Echvi_2390"/>
<dbReference type="PANTHER" id="PTHR32183:SF6">
    <property type="entry name" value="CYSTEINE SULFINATE DESULFINASE_CYSTEINE DESULFURASE AND RELATED ENZYMES"/>
    <property type="match status" value="1"/>
</dbReference>
<evidence type="ECO:0000256" key="1">
    <source>
        <dbReference type="ARBA" id="ARBA00022553"/>
    </source>
</evidence>
<evidence type="ECO:0000256" key="4">
    <source>
        <dbReference type="ARBA" id="ARBA00022691"/>
    </source>
</evidence>
<accession>L0G026</accession>
<dbReference type="HOGENOM" id="CLU_056435_1_2_10"/>
<keyword evidence="4" id="KW-0949">S-adenosyl-L-methionine</keyword>
<dbReference type="SUPFAM" id="SSF53335">
    <property type="entry name" value="S-adenosyl-L-methionine-dependent methyltransferases"/>
    <property type="match status" value="1"/>
</dbReference>
<dbReference type="RefSeq" id="WP_015266194.1">
    <property type="nucleotide sequence ID" value="NC_019904.1"/>
</dbReference>
<evidence type="ECO:0000313" key="5">
    <source>
        <dbReference type="EMBL" id="AGA78638.1"/>
    </source>
</evidence>
<dbReference type="EMBL" id="CP003346">
    <property type="protein sequence ID" value="AGA78638.1"/>
    <property type="molecule type" value="Genomic_DNA"/>
</dbReference>
<keyword evidence="3" id="KW-0808">Transferase</keyword>
<dbReference type="STRING" id="926556.Echvi_2390"/>
<dbReference type="InterPro" id="IPR029063">
    <property type="entry name" value="SAM-dependent_MTases_sf"/>
</dbReference>
<proteinExistence type="predicted"/>
<dbReference type="InterPro" id="IPR008854">
    <property type="entry name" value="TPMT"/>
</dbReference>
<evidence type="ECO:0000256" key="2">
    <source>
        <dbReference type="ARBA" id="ARBA00022603"/>
    </source>
</evidence>
<dbReference type="Proteomes" id="UP000010796">
    <property type="component" value="Chromosome"/>
</dbReference>
<sequence>MCPSLDENYWLGRYQRNQIGWDAGEATIPLKQYLDQLHDYEVEILIPGAGNAHEVAYAFQKGFQHVHALDIANAPLKRFQQRYPLFPSANLHHENFFDHRGQYDLVLEQTFFCALHPNLRNDYVKKMAQLLKPEGRLVGVLFDILFERDGPPFGGDKEMYVNLFTKELDVLKMEPCYNSIKPRAGSELFFVAKRPAKPQ</sequence>
<dbReference type="GO" id="GO:0032259">
    <property type="term" value="P:methylation"/>
    <property type="evidence" value="ECO:0007669"/>
    <property type="project" value="UniProtKB-KW"/>
</dbReference>
<dbReference type="PANTHER" id="PTHR32183">
    <property type="match status" value="1"/>
</dbReference>
<dbReference type="Pfam" id="PF05724">
    <property type="entry name" value="TPMT"/>
    <property type="match status" value="1"/>
</dbReference>
<keyword evidence="1" id="KW-0597">Phosphoprotein</keyword>
<dbReference type="CDD" id="cd02440">
    <property type="entry name" value="AdoMet_MTases"/>
    <property type="match status" value="1"/>
</dbReference>
<keyword evidence="6" id="KW-1185">Reference proteome</keyword>
<organism evidence="5 6">
    <name type="scientific">Echinicola vietnamensis (strain DSM 17526 / LMG 23754 / KMM 6221)</name>
    <dbReference type="NCBI Taxonomy" id="926556"/>
    <lineage>
        <taxon>Bacteria</taxon>
        <taxon>Pseudomonadati</taxon>
        <taxon>Bacteroidota</taxon>
        <taxon>Cytophagia</taxon>
        <taxon>Cytophagales</taxon>
        <taxon>Cyclobacteriaceae</taxon>
        <taxon>Echinicola</taxon>
    </lineage>
</organism>
<dbReference type="Gene3D" id="3.40.50.150">
    <property type="entry name" value="Vaccinia Virus protein VP39"/>
    <property type="match status" value="1"/>
</dbReference>
<gene>
    <name evidence="5" type="ordered locus">Echvi_2390</name>
</gene>
<reference evidence="6" key="1">
    <citation type="submission" date="2012-02" db="EMBL/GenBank/DDBJ databases">
        <title>The complete genome of Echinicola vietnamensis DSM 17526.</title>
        <authorList>
            <person name="Lucas S."/>
            <person name="Copeland A."/>
            <person name="Lapidus A."/>
            <person name="Glavina del Rio T."/>
            <person name="Dalin E."/>
            <person name="Tice H."/>
            <person name="Bruce D."/>
            <person name="Goodwin L."/>
            <person name="Pitluck S."/>
            <person name="Peters L."/>
            <person name="Ovchinnikova G."/>
            <person name="Teshima H."/>
            <person name="Kyrpides N."/>
            <person name="Mavromatis K."/>
            <person name="Ivanova N."/>
            <person name="Brettin T."/>
            <person name="Detter J.C."/>
            <person name="Han C."/>
            <person name="Larimer F."/>
            <person name="Land M."/>
            <person name="Hauser L."/>
            <person name="Markowitz V."/>
            <person name="Cheng J.-F."/>
            <person name="Hugenholtz P."/>
            <person name="Woyke T."/>
            <person name="Wu D."/>
            <person name="Brambilla E."/>
            <person name="Klenk H.-P."/>
            <person name="Eisen J.A."/>
        </authorList>
    </citation>
    <scope>NUCLEOTIDE SEQUENCE [LARGE SCALE GENOMIC DNA]</scope>
    <source>
        <strain evidence="6">DSM 17526 / LMG 23754 / KMM 6221</strain>
    </source>
</reference>
<name>L0G026_ECHVK</name>
<dbReference type="AlphaFoldDB" id="L0G026"/>
<evidence type="ECO:0000256" key="3">
    <source>
        <dbReference type="ARBA" id="ARBA00022679"/>
    </source>
</evidence>
<protein>
    <submittedName>
        <fullName evidence="5">Glutamyl-tRNA reductase</fullName>
    </submittedName>
</protein>
<dbReference type="eggNOG" id="COG0500">
    <property type="taxonomic scope" value="Bacteria"/>
</dbReference>
<keyword evidence="2" id="KW-0489">Methyltransferase</keyword>
<dbReference type="PROSITE" id="PS51585">
    <property type="entry name" value="SAM_MT_TPMT"/>
    <property type="match status" value="1"/>
</dbReference>